<gene>
    <name evidence="6" type="primary">scr16</name>
</gene>
<evidence type="ECO:0000256" key="1">
    <source>
        <dbReference type="ARBA" id="ARBA00004613"/>
    </source>
</evidence>
<dbReference type="InterPro" id="IPR036574">
    <property type="entry name" value="Scorpion_toxin-like_sf"/>
</dbReference>
<sequence length="61" mass="6800">IVSSRHGQEVEANLMKECGRFRLSGLCGRSGVEDCKIMYKKKPSKCTCVNFPDKIGRCCCV</sequence>
<reference evidence="6" key="1">
    <citation type="journal article" date="2001" name="Plant Mol. Biol.">
        <title>Two large Arabidopsis thaliana gene families are homologous to the Brassica gene superfamily that encodes pollen coat proteins and the male component of the self-incompatibility response.</title>
        <authorList>
            <person name="Vanoosthuyse V."/>
            <person name="Miege C."/>
            <person name="Dumas C."/>
            <person name="Cock J.M."/>
        </authorList>
    </citation>
    <scope>NUCLEOTIDE SEQUENCE</scope>
</reference>
<dbReference type="SUPFAM" id="SSF57095">
    <property type="entry name" value="Scorpion toxin-like"/>
    <property type="match status" value="1"/>
</dbReference>
<protein>
    <submittedName>
        <fullName evidence="6">SCR16 protein</fullName>
    </submittedName>
</protein>
<name>Q9FNT5_BRAOL</name>
<feature type="non-terminal residue" evidence="6">
    <location>
        <position position="1"/>
    </location>
</feature>
<dbReference type="AlphaFoldDB" id="Q9FNT5"/>
<evidence type="ECO:0000256" key="2">
    <source>
        <dbReference type="ARBA" id="ARBA00006722"/>
    </source>
</evidence>
<accession>Q9FNT5</accession>
<evidence type="ECO:0000313" key="6">
    <source>
        <dbReference type="EMBL" id="CAC19878.1"/>
    </source>
</evidence>
<keyword evidence="4" id="KW-0732">Signal</keyword>
<proteinExistence type="evidence at transcript level"/>
<dbReference type="GO" id="GO:0005576">
    <property type="term" value="C:extracellular region"/>
    <property type="evidence" value="ECO:0007669"/>
    <property type="project" value="UniProtKB-SubCell"/>
</dbReference>
<evidence type="ECO:0000256" key="5">
    <source>
        <dbReference type="ARBA" id="ARBA00023157"/>
    </source>
</evidence>
<evidence type="ECO:0000256" key="4">
    <source>
        <dbReference type="ARBA" id="ARBA00022729"/>
    </source>
</evidence>
<keyword evidence="5" id="KW-1015">Disulfide bond</keyword>
<organism evidence="6">
    <name type="scientific">Brassica oleracea</name>
    <name type="common">Wild cabbage</name>
    <dbReference type="NCBI Taxonomy" id="3712"/>
    <lineage>
        <taxon>Eukaryota</taxon>
        <taxon>Viridiplantae</taxon>
        <taxon>Streptophyta</taxon>
        <taxon>Embryophyta</taxon>
        <taxon>Tracheophyta</taxon>
        <taxon>Spermatophyta</taxon>
        <taxon>Magnoliopsida</taxon>
        <taxon>eudicotyledons</taxon>
        <taxon>Gunneridae</taxon>
        <taxon>Pentapetalae</taxon>
        <taxon>rosids</taxon>
        <taxon>malvids</taxon>
        <taxon>Brassicales</taxon>
        <taxon>Brassicaceae</taxon>
        <taxon>Brassiceae</taxon>
        <taxon>Brassica</taxon>
    </lineage>
</organism>
<dbReference type="GO" id="GO:0007165">
    <property type="term" value="P:signal transduction"/>
    <property type="evidence" value="ECO:0007669"/>
    <property type="project" value="InterPro"/>
</dbReference>
<dbReference type="Pfam" id="PF06876">
    <property type="entry name" value="SCRL"/>
    <property type="match status" value="1"/>
</dbReference>
<comment type="subcellular location">
    <subcellularLocation>
        <location evidence="1">Secreted</location>
    </subcellularLocation>
</comment>
<dbReference type="InterPro" id="IPR010682">
    <property type="entry name" value="SCRL"/>
</dbReference>
<evidence type="ECO:0000256" key="3">
    <source>
        <dbReference type="ARBA" id="ARBA00022525"/>
    </source>
</evidence>
<dbReference type="EMBL" id="AJ278640">
    <property type="protein sequence ID" value="CAC19878.1"/>
    <property type="molecule type" value="mRNA"/>
</dbReference>
<keyword evidence="3" id="KW-0964">Secreted</keyword>
<comment type="similarity">
    <text evidence="2">Belongs to the DEFL family.</text>
</comment>